<sequence length="66" mass="7686">MSKGPSLPFFKGFESKSSFLILSAEHGVCLFESLAWDYITLIEKKKNRNKKTIISRSFKNIIYLHF</sequence>
<dbReference type="AlphaFoldDB" id="A0A3M7S8B1"/>
<protein>
    <submittedName>
        <fullName evidence="1">Uncharacterized protein</fullName>
    </submittedName>
</protein>
<proteinExistence type="predicted"/>
<gene>
    <name evidence="1" type="ORF">BpHYR1_006226</name>
</gene>
<evidence type="ECO:0000313" key="1">
    <source>
        <dbReference type="EMBL" id="RNA31992.1"/>
    </source>
</evidence>
<organism evidence="1 2">
    <name type="scientific">Brachionus plicatilis</name>
    <name type="common">Marine rotifer</name>
    <name type="synonym">Brachionus muelleri</name>
    <dbReference type="NCBI Taxonomy" id="10195"/>
    <lineage>
        <taxon>Eukaryota</taxon>
        <taxon>Metazoa</taxon>
        <taxon>Spiralia</taxon>
        <taxon>Gnathifera</taxon>
        <taxon>Rotifera</taxon>
        <taxon>Eurotatoria</taxon>
        <taxon>Monogononta</taxon>
        <taxon>Pseudotrocha</taxon>
        <taxon>Ploima</taxon>
        <taxon>Brachionidae</taxon>
        <taxon>Brachionus</taxon>
    </lineage>
</organism>
<evidence type="ECO:0000313" key="2">
    <source>
        <dbReference type="Proteomes" id="UP000276133"/>
    </source>
</evidence>
<accession>A0A3M7S8B1</accession>
<dbReference type="EMBL" id="REGN01001872">
    <property type="protein sequence ID" value="RNA31992.1"/>
    <property type="molecule type" value="Genomic_DNA"/>
</dbReference>
<reference evidence="1 2" key="1">
    <citation type="journal article" date="2018" name="Sci. Rep.">
        <title>Genomic signatures of local adaptation to the degree of environmental predictability in rotifers.</title>
        <authorList>
            <person name="Franch-Gras L."/>
            <person name="Hahn C."/>
            <person name="Garcia-Roger E.M."/>
            <person name="Carmona M.J."/>
            <person name="Serra M."/>
            <person name="Gomez A."/>
        </authorList>
    </citation>
    <scope>NUCLEOTIDE SEQUENCE [LARGE SCALE GENOMIC DNA]</scope>
    <source>
        <strain evidence="1">HYR1</strain>
    </source>
</reference>
<name>A0A3M7S8B1_BRAPC</name>
<comment type="caution">
    <text evidence="1">The sequence shown here is derived from an EMBL/GenBank/DDBJ whole genome shotgun (WGS) entry which is preliminary data.</text>
</comment>
<keyword evidence="2" id="KW-1185">Reference proteome</keyword>
<dbReference type="Proteomes" id="UP000276133">
    <property type="component" value="Unassembled WGS sequence"/>
</dbReference>